<name>A0AAD8MSY9_9APIA</name>
<reference evidence="1" key="1">
    <citation type="submission" date="2023-02" db="EMBL/GenBank/DDBJ databases">
        <title>Genome of toxic invasive species Heracleum sosnowskyi carries increased number of genes despite the absence of recent whole-genome duplications.</title>
        <authorList>
            <person name="Schelkunov M."/>
            <person name="Shtratnikova V."/>
            <person name="Makarenko M."/>
            <person name="Klepikova A."/>
            <person name="Omelchenko D."/>
            <person name="Novikova G."/>
            <person name="Obukhova E."/>
            <person name="Bogdanov V."/>
            <person name="Penin A."/>
            <person name="Logacheva M."/>
        </authorList>
    </citation>
    <scope>NUCLEOTIDE SEQUENCE</scope>
    <source>
        <strain evidence="1">Hsosn_3</strain>
        <tissue evidence="1">Leaf</tissue>
    </source>
</reference>
<dbReference type="InterPro" id="IPR036875">
    <property type="entry name" value="Znf_CCHC_sf"/>
</dbReference>
<sequence length="192" mass="21125">MAFKKTYEGLNMLLPFNPDVKAQQSQREKMAIMSILVGLPSEFESSKSQILSGSEISSLQDVFIRVLCTKSPSPPVLVLSGALVSQNNYYSSGRSINQNRNKGVGSQNSSGIVCNYCRKPGHTKLECKKLQYKNQQRVANVMSTTNASEKSVLISSDDCKSNACLISSSSKWVIDSGATDHMTGSYDEEDYW</sequence>
<evidence type="ECO:0000313" key="1">
    <source>
        <dbReference type="EMBL" id="KAK1384151.1"/>
    </source>
</evidence>
<evidence type="ECO:0000313" key="2">
    <source>
        <dbReference type="Proteomes" id="UP001237642"/>
    </source>
</evidence>
<dbReference type="GO" id="GO:0008270">
    <property type="term" value="F:zinc ion binding"/>
    <property type="evidence" value="ECO:0007669"/>
    <property type="project" value="InterPro"/>
</dbReference>
<dbReference type="PANTHER" id="PTHR34222">
    <property type="entry name" value="GAG_PRE-INTEGRS DOMAIN-CONTAINING PROTEIN"/>
    <property type="match status" value="1"/>
</dbReference>
<dbReference type="Proteomes" id="UP001237642">
    <property type="component" value="Unassembled WGS sequence"/>
</dbReference>
<gene>
    <name evidence="1" type="ORF">POM88_021886</name>
</gene>
<dbReference type="PANTHER" id="PTHR34222:SF95">
    <property type="entry name" value="RRNA 2'-O-METHYLTRANSFERASE FIBRILLARIN-LIKE ISOFORM X1"/>
    <property type="match status" value="1"/>
</dbReference>
<dbReference type="EMBL" id="JAUIZM010000005">
    <property type="protein sequence ID" value="KAK1384151.1"/>
    <property type="molecule type" value="Genomic_DNA"/>
</dbReference>
<reference evidence="1" key="2">
    <citation type="submission" date="2023-05" db="EMBL/GenBank/DDBJ databases">
        <authorList>
            <person name="Schelkunov M.I."/>
        </authorList>
    </citation>
    <scope>NUCLEOTIDE SEQUENCE</scope>
    <source>
        <strain evidence="1">Hsosn_3</strain>
        <tissue evidence="1">Leaf</tissue>
    </source>
</reference>
<proteinExistence type="predicted"/>
<dbReference type="SUPFAM" id="SSF57756">
    <property type="entry name" value="Retrovirus zinc finger-like domains"/>
    <property type="match status" value="1"/>
</dbReference>
<keyword evidence="2" id="KW-1185">Reference proteome</keyword>
<dbReference type="GO" id="GO:0003676">
    <property type="term" value="F:nucleic acid binding"/>
    <property type="evidence" value="ECO:0007669"/>
    <property type="project" value="InterPro"/>
</dbReference>
<accession>A0AAD8MSY9</accession>
<organism evidence="1 2">
    <name type="scientific">Heracleum sosnowskyi</name>
    <dbReference type="NCBI Taxonomy" id="360622"/>
    <lineage>
        <taxon>Eukaryota</taxon>
        <taxon>Viridiplantae</taxon>
        <taxon>Streptophyta</taxon>
        <taxon>Embryophyta</taxon>
        <taxon>Tracheophyta</taxon>
        <taxon>Spermatophyta</taxon>
        <taxon>Magnoliopsida</taxon>
        <taxon>eudicotyledons</taxon>
        <taxon>Gunneridae</taxon>
        <taxon>Pentapetalae</taxon>
        <taxon>asterids</taxon>
        <taxon>campanulids</taxon>
        <taxon>Apiales</taxon>
        <taxon>Apiaceae</taxon>
        <taxon>Apioideae</taxon>
        <taxon>apioid superclade</taxon>
        <taxon>Tordylieae</taxon>
        <taxon>Tordyliinae</taxon>
        <taxon>Heracleum</taxon>
    </lineage>
</organism>
<comment type="caution">
    <text evidence="1">The sequence shown here is derived from an EMBL/GenBank/DDBJ whole genome shotgun (WGS) entry which is preliminary data.</text>
</comment>
<dbReference type="AlphaFoldDB" id="A0AAD8MSY9"/>
<protein>
    <submittedName>
        <fullName evidence="1">Uncharacterized protein</fullName>
    </submittedName>
</protein>